<feature type="region of interest" description="Disordered" evidence="1">
    <location>
        <begin position="115"/>
        <end position="136"/>
    </location>
</feature>
<name>A0A1I2ZVY3_9RHOB</name>
<feature type="compositionally biased region" description="Polar residues" evidence="1">
    <location>
        <begin position="124"/>
        <end position="135"/>
    </location>
</feature>
<gene>
    <name evidence="2" type="ORF">SAMN04488021_1112</name>
</gene>
<protein>
    <submittedName>
        <fullName evidence="2">Uncharacterized protein</fullName>
    </submittedName>
</protein>
<feature type="region of interest" description="Disordered" evidence="1">
    <location>
        <begin position="195"/>
        <end position="231"/>
    </location>
</feature>
<evidence type="ECO:0000256" key="1">
    <source>
        <dbReference type="SAM" id="MobiDB-lite"/>
    </source>
</evidence>
<dbReference type="Proteomes" id="UP000183635">
    <property type="component" value="Unassembled WGS sequence"/>
</dbReference>
<dbReference type="STRING" id="34004.SAMN04488021_1112"/>
<reference evidence="2 3" key="1">
    <citation type="submission" date="2016-10" db="EMBL/GenBank/DDBJ databases">
        <authorList>
            <person name="de Groot N.N."/>
        </authorList>
    </citation>
    <scope>NUCLEOTIDE SEQUENCE [LARGE SCALE GENOMIC DNA]</scope>
    <source>
        <strain evidence="2 3">DSM 8537</strain>
    </source>
</reference>
<keyword evidence="3" id="KW-1185">Reference proteome</keyword>
<sequence>MLSGRFSGMGSRAFLTTGPRPLEHVIIDKAARGQSRSPERRGAGPLLQCQNDYGSILYWFLWRAALARGGEPAHSSSKGRLGFDGLIRSADWKAALQGPVRHASATTMQAVRTAEQRSELHNQADPSSIRSTGCPDSTARHRVLSWRAADCFKRAIGLFWLTDERMQPLPPFFPRNHGKLRMDSRRCEMRLTNFQRPTAKEHRRRGGASPGNRAASGRIGSTERRRRRSCNLVESGSGDRLVTARAILRAW</sequence>
<dbReference type="AlphaFoldDB" id="A0A1I2ZVY3"/>
<evidence type="ECO:0000313" key="3">
    <source>
        <dbReference type="Proteomes" id="UP000183635"/>
    </source>
</evidence>
<proteinExistence type="predicted"/>
<accession>A0A1I2ZVY3</accession>
<dbReference type="EMBL" id="FOPU01000011">
    <property type="protein sequence ID" value="SFH41659.1"/>
    <property type="molecule type" value="Genomic_DNA"/>
</dbReference>
<organism evidence="2 3">
    <name type="scientific">Paracoccus aminovorans</name>
    <dbReference type="NCBI Taxonomy" id="34004"/>
    <lineage>
        <taxon>Bacteria</taxon>
        <taxon>Pseudomonadati</taxon>
        <taxon>Pseudomonadota</taxon>
        <taxon>Alphaproteobacteria</taxon>
        <taxon>Rhodobacterales</taxon>
        <taxon>Paracoccaceae</taxon>
        <taxon>Paracoccus</taxon>
    </lineage>
</organism>
<evidence type="ECO:0000313" key="2">
    <source>
        <dbReference type="EMBL" id="SFH41659.1"/>
    </source>
</evidence>